<dbReference type="Proteomes" id="UP000217289">
    <property type="component" value="Chromosome"/>
</dbReference>
<dbReference type="PROSITE" id="PS51257">
    <property type="entry name" value="PROKAR_LIPOPROTEIN"/>
    <property type="match status" value="1"/>
</dbReference>
<proteinExistence type="predicted"/>
<sequence length="124" mass="12611">MTRSRVLFSLLGSLLMSACGVNAGEACKGSSYTCSSDKEALECRDSVWRAVPCRGASGCEESSGSVSCDMRGNASGDACAASAEGRGLCTADGKGVLECRMGMLVQVKTCGACTMSNTLVTCAP</sequence>
<dbReference type="RefSeq" id="WP_095982173.1">
    <property type="nucleotide sequence ID" value="NZ_CP022163.1"/>
</dbReference>
<protein>
    <submittedName>
        <fullName evidence="2">Lipoprotein</fullName>
    </submittedName>
</protein>
<dbReference type="AlphaFoldDB" id="A0A250ISL0"/>
<dbReference type="EMBL" id="CP022163">
    <property type="protein sequence ID" value="ATB34243.1"/>
    <property type="molecule type" value="Genomic_DNA"/>
</dbReference>
<evidence type="ECO:0000313" key="3">
    <source>
        <dbReference type="Proteomes" id="UP000217289"/>
    </source>
</evidence>
<name>A0A250ISL0_9BACT</name>
<gene>
    <name evidence="2" type="ORF">MEBOL_007744</name>
</gene>
<accession>A0A250ISL0</accession>
<feature type="signal peptide" evidence="1">
    <location>
        <begin position="1"/>
        <end position="23"/>
    </location>
</feature>
<reference evidence="2 3" key="1">
    <citation type="submission" date="2017-06" db="EMBL/GenBank/DDBJ databases">
        <authorList>
            <person name="Kim H.J."/>
            <person name="Triplett B.A."/>
        </authorList>
    </citation>
    <scope>NUCLEOTIDE SEQUENCE [LARGE SCALE GENOMIC DNA]</scope>
    <source>
        <strain evidence="2 3">DSM 14713</strain>
    </source>
</reference>
<keyword evidence="1" id="KW-0732">Signal</keyword>
<dbReference type="OrthoDB" id="5518162at2"/>
<keyword evidence="2" id="KW-0449">Lipoprotein</keyword>
<feature type="chain" id="PRO_5012060789" evidence="1">
    <location>
        <begin position="24"/>
        <end position="124"/>
    </location>
</feature>
<keyword evidence="3" id="KW-1185">Reference proteome</keyword>
<evidence type="ECO:0000313" key="2">
    <source>
        <dbReference type="EMBL" id="ATB34243.1"/>
    </source>
</evidence>
<dbReference type="KEGG" id="mbd:MEBOL_007744"/>
<organism evidence="2 3">
    <name type="scientific">Melittangium boletus DSM 14713</name>
    <dbReference type="NCBI Taxonomy" id="1294270"/>
    <lineage>
        <taxon>Bacteria</taxon>
        <taxon>Pseudomonadati</taxon>
        <taxon>Myxococcota</taxon>
        <taxon>Myxococcia</taxon>
        <taxon>Myxococcales</taxon>
        <taxon>Cystobacterineae</taxon>
        <taxon>Archangiaceae</taxon>
        <taxon>Melittangium</taxon>
    </lineage>
</organism>
<evidence type="ECO:0000256" key="1">
    <source>
        <dbReference type="SAM" id="SignalP"/>
    </source>
</evidence>